<organism evidence="2 3">
    <name type="scientific">Novosphingobium nitrogenifigens DSM 19370</name>
    <dbReference type="NCBI Taxonomy" id="983920"/>
    <lineage>
        <taxon>Bacteria</taxon>
        <taxon>Pseudomonadati</taxon>
        <taxon>Pseudomonadota</taxon>
        <taxon>Alphaproteobacteria</taxon>
        <taxon>Sphingomonadales</taxon>
        <taxon>Sphingomonadaceae</taxon>
        <taxon>Novosphingobium</taxon>
    </lineage>
</organism>
<evidence type="ECO:0000313" key="2">
    <source>
        <dbReference type="EMBL" id="EGD59822.1"/>
    </source>
</evidence>
<name>F1Z639_9SPHN</name>
<dbReference type="EMBL" id="AEWJ01000024">
    <property type="protein sequence ID" value="EGD59822.1"/>
    <property type="molecule type" value="Genomic_DNA"/>
</dbReference>
<comment type="caution">
    <text evidence="2">The sequence shown here is derived from an EMBL/GenBank/DDBJ whole genome shotgun (WGS) entry which is preliminary data.</text>
</comment>
<protein>
    <submittedName>
        <fullName evidence="2">Uncharacterized protein</fullName>
    </submittedName>
</protein>
<feature type="compositionally biased region" description="Polar residues" evidence="1">
    <location>
        <begin position="34"/>
        <end position="43"/>
    </location>
</feature>
<proteinExistence type="predicted"/>
<sequence length="49" mass="5450">MQSKPGLLGISARKPRRKNPQGTGSYPLPPHGWQRNSRFNASQLPRIAP</sequence>
<dbReference type="Proteomes" id="UP000004728">
    <property type="component" value="Unassembled WGS sequence"/>
</dbReference>
<feature type="region of interest" description="Disordered" evidence="1">
    <location>
        <begin position="1"/>
        <end position="49"/>
    </location>
</feature>
<dbReference type="STRING" id="983920.Y88_2261"/>
<evidence type="ECO:0000313" key="3">
    <source>
        <dbReference type="Proteomes" id="UP000004728"/>
    </source>
</evidence>
<evidence type="ECO:0000256" key="1">
    <source>
        <dbReference type="SAM" id="MobiDB-lite"/>
    </source>
</evidence>
<reference evidence="2 3" key="1">
    <citation type="journal article" date="2012" name="J. Bacteriol.">
        <title>Draft Genome Sequence of Novosphingobium nitrogenifigens Y88T.</title>
        <authorList>
            <person name="Strabala T.J."/>
            <person name="Macdonald L."/>
            <person name="Liu V."/>
            <person name="Smit A.M."/>
        </authorList>
    </citation>
    <scope>NUCLEOTIDE SEQUENCE [LARGE SCALE GENOMIC DNA]</scope>
    <source>
        <strain evidence="2 3">DSM 19370</strain>
    </source>
</reference>
<dbReference type="HOGENOM" id="CLU_3138383_0_0_5"/>
<dbReference type="InParanoid" id="F1Z639"/>
<dbReference type="AlphaFoldDB" id="F1Z639"/>
<keyword evidence="3" id="KW-1185">Reference proteome</keyword>
<accession>F1Z639</accession>
<gene>
    <name evidence="2" type="ORF">Y88_2261</name>
</gene>